<dbReference type="InterPro" id="IPR043143">
    <property type="entry name" value="Mal/L-sulf/L-lact_DH-like_NADP"/>
</dbReference>
<accession>A0A2J7ZWY3</accession>
<dbReference type="PROSITE" id="PS51819">
    <property type="entry name" value="VOC"/>
    <property type="match status" value="1"/>
</dbReference>
<dbReference type="PANTHER" id="PTHR46466">
    <property type="entry name" value="GLYOXALASE DOMAIN-CONTAINING PROTEIN 4"/>
    <property type="match status" value="1"/>
</dbReference>
<dbReference type="InterPro" id="IPR029068">
    <property type="entry name" value="Glyas_Bleomycin-R_OHBP_Dase"/>
</dbReference>
<dbReference type="InterPro" id="IPR036111">
    <property type="entry name" value="Mal/L-sulfo/L-lacto_DH-like_sf"/>
</dbReference>
<sequence>MLPRVYVLTNPARDRRAMACNATSAPSPVRNLHFVFKVADRARTVSFYRDVLLMQPLRHEEFTEGCSAACNGPYDGRWSKTMIGYGEEDSNFVLELTYNYGVKSYDLGNDFDGIVVRSTPVYDNVVAKGLGTPLSAAGAGSSPATALELAAPGGYRFLVLRSNGEEPGGAAAAAEGVLFYAQLRDNNQGIIKITSGGLRRSPTARPPVVEKETRLSALINGNNSPGMLVLKKAALMAVERAKAQGFGIVGTNHTASSTGALGYYVDLISRQGLIGIVLAQSPEFVAPHGAKQPIFGTNPIGISIPAEDGAVTMDMATAAFAWFGLLEAKAAGRPIPGDVAMDSEGLATTDPNDVLSGGAIRVFDRSYKGSG</sequence>
<evidence type="ECO:0000313" key="3">
    <source>
        <dbReference type="EMBL" id="PNH04783.1"/>
    </source>
</evidence>
<evidence type="ECO:0000256" key="1">
    <source>
        <dbReference type="ARBA" id="ARBA00023002"/>
    </source>
</evidence>
<dbReference type="SUPFAM" id="SSF89733">
    <property type="entry name" value="L-sulfolactate dehydrogenase-like"/>
    <property type="match status" value="1"/>
</dbReference>
<dbReference type="AlphaFoldDB" id="A0A2J7ZWY3"/>
<comment type="caution">
    <text evidence="3">The sequence shown here is derived from an EMBL/GenBank/DDBJ whole genome shotgun (WGS) entry which is preliminary data.</text>
</comment>
<dbReference type="InterPro" id="IPR003767">
    <property type="entry name" value="Malate/L-lactate_DH-like"/>
</dbReference>
<dbReference type="PANTHER" id="PTHR46466:SF1">
    <property type="entry name" value="GLYOXALASE DOMAIN-CONTAINING PROTEIN 4"/>
    <property type="match status" value="1"/>
</dbReference>
<dbReference type="Gene3D" id="3.30.1370.60">
    <property type="entry name" value="Hypothetical oxidoreductase yiak, domain 2"/>
    <property type="match status" value="1"/>
</dbReference>
<dbReference type="InterPro" id="IPR043193">
    <property type="entry name" value="GLOD4"/>
</dbReference>
<dbReference type="EMBL" id="PGGS01000359">
    <property type="protein sequence ID" value="PNH04783.1"/>
    <property type="molecule type" value="Genomic_DNA"/>
</dbReference>
<proteinExistence type="predicted"/>
<dbReference type="InterPro" id="IPR037523">
    <property type="entry name" value="VOC_core"/>
</dbReference>
<dbReference type="Pfam" id="PF02615">
    <property type="entry name" value="Ldh_2"/>
    <property type="match status" value="1"/>
</dbReference>
<dbReference type="SUPFAM" id="SSF54593">
    <property type="entry name" value="Glyoxalase/Bleomycin resistance protein/Dihydroxybiphenyl dioxygenase"/>
    <property type="match status" value="1"/>
</dbReference>
<gene>
    <name evidence="3" type="ORF">TSOC_008992</name>
</gene>
<dbReference type="OrthoDB" id="3512640at2759"/>
<evidence type="ECO:0000313" key="4">
    <source>
        <dbReference type="Proteomes" id="UP000236333"/>
    </source>
</evidence>
<evidence type="ECO:0000259" key="2">
    <source>
        <dbReference type="PROSITE" id="PS51819"/>
    </source>
</evidence>
<dbReference type="Proteomes" id="UP000236333">
    <property type="component" value="Unassembled WGS sequence"/>
</dbReference>
<dbReference type="Gene3D" id="3.10.180.10">
    <property type="entry name" value="2,3-Dihydroxybiphenyl 1,2-Dioxygenase, domain 1"/>
    <property type="match status" value="1"/>
</dbReference>
<keyword evidence="1" id="KW-0560">Oxidoreductase</keyword>
<dbReference type="GO" id="GO:0016491">
    <property type="term" value="F:oxidoreductase activity"/>
    <property type="evidence" value="ECO:0007669"/>
    <property type="project" value="UniProtKB-KW"/>
</dbReference>
<organism evidence="3 4">
    <name type="scientific">Tetrabaena socialis</name>
    <dbReference type="NCBI Taxonomy" id="47790"/>
    <lineage>
        <taxon>Eukaryota</taxon>
        <taxon>Viridiplantae</taxon>
        <taxon>Chlorophyta</taxon>
        <taxon>core chlorophytes</taxon>
        <taxon>Chlorophyceae</taxon>
        <taxon>CS clade</taxon>
        <taxon>Chlamydomonadales</taxon>
        <taxon>Tetrabaenaceae</taxon>
        <taxon>Tetrabaena</taxon>
    </lineage>
</organism>
<name>A0A2J7ZWY3_9CHLO</name>
<reference evidence="3 4" key="1">
    <citation type="journal article" date="2017" name="Mol. Biol. Evol.">
        <title>The 4-celled Tetrabaena socialis nuclear genome reveals the essential components for genetic control of cell number at the origin of multicellularity in the volvocine lineage.</title>
        <authorList>
            <person name="Featherston J."/>
            <person name="Arakaki Y."/>
            <person name="Hanschen E.R."/>
            <person name="Ferris P.J."/>
            <person name="Michod R.E."/>
            <person name="Olson B.J.S.C."/>
            <person name="Nozaki H."/>
            <person name="Durand P.M."/>
        </authorList>
    </citation>
    <scope>NUCLEOTIDE SEQUENCE [LARGE SCALE GENOMIC DNA]</scope>
    <source>
        <strain evidence="3 4">NIES-571</strain>
    </source>
</reference>
<keyword evidence="4" id="KW-1185">Reference proteome</keyword>
<feature type="domain" description="VOC" evidence="2">
    <location>
        <begin position="30"/>
        <end position="162"/>
    </location>
</feature>
<protein>
    <submittedName>
        <fullName evidence="3">Glyoxalase domain-containing protein 4</fullName>
    </submittedName>
</protein>